<accession>A0A3M0M1Q4</accession>
<dbReference type="GO" id="GO:0016539">
    <property type="term" value="P:intein-mediated protein splicing"/>
    <property type="evidence" value="ECO:0007669"/>
    <property type="project" value="InterPro"/>
</dbReference>
<proteinExistence type="predicted"/>
<dbReference type="Gene3D" id="2.170.16.10">
    <property type="entry name" value="Hedgehog/Intein (Hint) domain"/>
    <property type="match status" value="1"/>
</dbReference>
<dbReference type="PROSITE" id="PS50817">
    <property type="entry name" value="INTEIN_N_TER"/>
    <property type="match status" value="1"/>
</dbReference>
<dbReference type="Proteomes" id="UP000273516">
    <property type="component" value="Unassembled WGS sequence"/>
</dbReference>
<dbReference type="InterPro" id="IPR006141">
    <property type="entry name" value="Intein_N"/>
</dbReference>
<dbReference type="InterPro" id="IPR028992">
    <property type="entry name" value="Hedgehog/Intein_dom"/>
</dbReference>
<dbReference type="InterPro" id="IPR036844">
    <property type="entry name" value="Hint_dom_sf"/>
</dbReference>
<gene>
    <name evidence="2" type="ORF">C9E81_21820</name>
</gene>
<evidence type="ECO:0000313" key="2">
    <source>
        <dbReference type="EMBL" id="RMC30324.1"/>
    </source>
</evidence>
<reference evidence="2 3" key="1">
    <citation type="submission" date="2018-07" db="EMBL/GenBank/DDBJ databases">
        <authorList>
            <person name="Zhang Y."/>
            <person name="Wang L."/>
            <person name="Ma S."/>
        </authorList>
    </citation>
    <scope>NUCLEOTIDE SEQUENCE [LARGE SCALE GENOMIC DNA]</scope>
    <source>
        <strain evidence="2 3">4-2</strain>
    </source>
</reference>
<feature type="domain" description="Hedgehog/Intein (Hint)" evidence="1">
    <location>
        <begin position="55"/>
        <end position="200"/>
    </location>
</feature>
<keyword evidence="3" id="KW-1185">Reference proteome</keyword>
<evidence type="ECO:0000313" key="3">
    <source>
        <dbReference type="Proteomes" id="UP000273516"/>
    </source>
</evidence>
<dbReference type="AlphaFoldDB" id="A0A3M0M1Q4"/>
<evidence type="ECO:0000259" key="1">
    <source>
        <dbReference type="Pfam" id="PF13403"/>
    </source>
</evidence>
<organism evidence="2 3">
    <name type="scientific">Paracoccus alkanivorans</name>
    <dbReference type="NCBI Taxonomy" id="2116655"/>
    <lineage>
        <taxon>Bacteria</taxon>
        <taxon>Pseudomonadati</taxon>
        <taxon>Pseudomonadota</taxon>
        <taxon>Alphaproteobacteria</taxon>
        <taxon>Rhodobacterales</taxon>
        <taxon>Paracoccaceae</taxon>
        <taxon>Paracoccus</taxon>
    </lineage>
</organism>
<dbReference type="OrthoDB" id="6305173at2"/>
<sequence>MLSYDYNSQDLFGYEFDITSRPIASINIRSIPELERDGFSYIYGDQYDNETFAACFAPGTLIATREGERAVETLAVGDLVYTRDCGLQRIRWIGSRLFTAEDLRSSPNLRPIRIRKGSLGKDIPSRDLVVSPQHRILLRNRVAKRMFGGAEVLVAAKHLMEIHGVSLAEDMEEVEYFHIMFGRHQLVYSNGAETESMYAGKMAMKAVPREQAEEIFAIFPELRDVTMKDFPAPARLLVPERRARQLAARIRKNEHVGGFEPPVLPQVQDRRG</sequence>
<comment type="caution">
    <text evidence="2">The sequence shown here is derived from an EMBL/GenBank/DDBJ whole genome shotgun (WGS) entry which is preliminary data.</text>
</comment>
<protein>
    <submittedName>
        <fullName evidence="2">Hemolysin</fullName>
    </submittedName>
</protein>
<dbReference type="SUPFAM" id="SSF51294">
    <property type="entry name" value="Hedgehog/intein (Hint) domain"/>
    <property type="match status" value="1"/>
</dbReference>
<name>A0A3M0M1Q4_9RHOB</name>
<dbReference type="EMBL" id="QOKZ01000018">
    <property type="protein sequence ID" value="RMC30324.1"/>
    <property type="molecule type" value="Genomic_DNA"/>
</dbReference>
<dbReference type="Pfam" id="PF13403">
    <property type="entry name" value="Hint_2"/>
    <property type="match status" value="1"/>
</dbReference>